<dbReference type="EMBL" id="BAAANQ010000001">
    <property type="protein sequence ID" value="GAA2043254.1"/>
    <property type="molecule type" value="Genomic_DNA"/>
</dbReference>
<reference evidence="2" key="1">
    <citation type="journal article" date="2019" name="Int. J. Syst. Evol. Microbiol.">
        <title>The Global Catalogue of Microorganisms (GCM) 10K type strain sequencing project: providing services to taxonomists for standard genome sequencing and annotation.</title>
        <authorList>
            <consortium name="The Broad Institute Genomics Platform"/>
            <consortium name="The Broad Institute Genome Sequencing Center for Infectious Disease"/>
            <person name="Wu L."/>
            <person name="Ma J."/>
        </authorList>
    </citation>
    <scope>NUCLEOTIDE SEQUENCE [LARGE SCALE GENOMIC DNA]</scope>
    <source>
        <strain evidence="2">JCM 14549</strain>
    </source>
</reference>
<proteinExistence type="predicted"/>
<name>A0ABP5GEY3_9ACTN</name>
<gene>
    <name evidence="1" type="ORF">GCM10009757_07630</name>
</gene>
<comment type="caution">
    <text evidence="1">The sequence shown here is derived from an EMBL/GenBank/DDBJ whole genome shotgun (WGS) entry which is preliminary data.</text>
</comment>
<evidence type="ECO:0000313" key="2">
    <source>
        <dbReference type="Proteomes" id="UP001403094"/>
    </source>
</evidence>
<dbReference type="Proteomes" id="UP001403094">
    <property type="component" value="Unassembled WGS sequence"/>
</dbReference>
<evidence type="ECO:0000313" key="1">
    <source>
        <dbReference type="EMBL" id="GAA2043254.1"/>
    </source>
</evidence>
<accession>A0ABP5GEY3</accession>
<protein>
    <submittedName>
        <fullName evidence="1">Uncharacterized protein</fullName>
    </submittedName>
</protein>
<sequence length="109" mass="12522">MPNVGTYFSYPGKDFTAMPDTNTSNEPTRAEFYLDRVRRLSHIVEEVTSDRDLAVLRAHEHGASHQEIARRADFKTADVDTVVTTLLAEEDIADWCDGPDYLPVWRHHY</sequence>
<organism evidence="1 2">
    <name type="scientific">Streptomyces cheonanensis</name>
    <dbReference type="NCBI Taxonomy" id="312720"/>
    <lineage>
        <taxon>Bacteria</taxon>
        <taxon>Bacillati</taxon>
        <taxon>Actinomycetota</taxon>
        <taxon>Actinomycetes</taxon>
        <taxon>Kitasatosporales</taxon>
        <taxon>Streptomycetaceae</taxon>
        <taxon>Streptomyces</taxon>
    </lineage>
</organism>
<keyword evidence="2" id="KW-1185">Reference proteome</keyword>